<organism evidence="3 4">
    <name type="scientific">Massilia litorea</name>
    <dbReference type="NCBI Taxonomy" id="2769491"/>
    <lineage>
        <taxon>Bacteria</taxon>
        <taxon>Pseudomonadati</taxon>
        <taxon>Pseudomonadota</taxon>
        <taxon>Betaproteobacteria</taxon>
        <taxon>Burkholderiales</taxon>
        <taxon>Oxalobacteraceae</taxon>
        <taxon>Telluria group</taxon>
        <taxon>Massilia</taxon>
    </lineage>
</organism>
<sequence>MTHWFRNGLAKLLAGIVIVGLTGAWAFGEVREKRETARRDEQEVARMTKGMKTVCIGRFLLDMPEEARLELVRPRVDGFDISSFDEPEADFRNRLAQREARLRAAPDRLGGNKNLESVREVKTENGVSGKIFVHSRNVAEGTRLRGQELERYRDEGVAVEALVHGQGMSFDVSASDYDPDLIENLPTLVAKLVPNPENRAPSESGFCVHRAWFRDPLSAGQGEEIIMRAGLPNHPDMQFMLILAAGNKPDRQSLLERSAETDAKLSAADRMHVSNLREAPRTISGIAGDELITRFAEKNDAIVYTFWWEVNGTADNVLLPHLSFTMETGKSNNGPVPSSLSQDAAMALWDKISSSIRLRPTQERKPVAAEPPPTQLGTYALAGERCPESGWWLCGDGGKGVGVLGGQRQYIRKGERMPQALLLPPQTLWEKLRGMQPSYESKNQTAWKLVDKRNRKRVPSPVPLAPATPVAAAGISGSGIGPRIMEEQGVAVGSFAATGVPCPASGWWRCEDPRALDGTRWFAQGSLLPSATFVLPPGAFGRPAHGARSIERRGAWRLVRLADAPRQAGSGDGPGA</sequence>
<evidence type="ECO:0000259" key="1">
    <source>
        <dbReference type="Pfam" id="PF18426"/>
    </source>
</evidence>
<dbReference type="InterPro" id="IPR041290">
    <property type="entry name" value="Tli4_C"/>
</dbReference>
<accession>A0A7L9U1X8</accession>
<dbReference type="EMBL" id="CP062941">
    <property type="protein sequence ID" value="QOL49033.1"/>
    <property type="molecule type" value="Genomic_DNA"/>
</dbReference>
<dbReference type="InterPro" id="IPR040761">
    <property type="entry name" value="Tli4_N"/>
</dbReference>
<reference evidence="3 4" key="1">
    <citation type="submission" date="2020-10" db="EMBL/GenBank/DDBJ databases">
        <title>Genome sequencing of Massilia sp. LPB0304.</title>
        <authorList>
            <person name="Kim J."/>
        </authorList>
    </citation>
    <scope>NUCLEOTIDE SEQUENCE [LARGE SCALE GENOMIC DNA]</scope>
    <source>
        <strain evidence="3 4">LPB0304</strain>
    </source>
</reference>
<name>A0A7L9U1X8_9BURK</name>
<protein>
    <recommendedName>
        <fullName evidence="5">Tle cognate immunity protein 4 C-terminal domain-containing protein</fullName>
    </recommendedName>
</protein>
<feature type="domain" description="Tle cognate immunity protein 4 C-terminal" evidence="1">
    <location>
        <begin position="200"/>
        <end position="361"/>
    </location>
</feature>
<evidence type="ECO:0000313" key="3">
    <source>
        <dbReference type="EMBL" id="QOL49033.1"/>
    </source>
</evidence>
<dbReference type="KEGG" id="mlir:LPB04_19165"/>
<feature type="domain" description="Tle cognate immunity protein 4 N-terminal" evidence="2">
    <location>
        <begin position="52"/>
        <end position="140"/>
    </location>
</feature>
<dbReference type="AlphaFoldDB" id="A0A7L9U1X8"/>
<evidence type="ECO:0008006" key="5">
    <source>
        <dbReference type="Google" id="ProtNLM"/>
    </source>
</evidence>
<keyword evidence="4" id="KW-1185">Reference proteome</keyword>
<dbReference type="Pfam" id="PF18426">
    <property type="entry name" value="Tli4_C"/>
    <property type="match status" value="1"/>
</dbReference>
<dbReference type="Pfam" id="PF18443">
    <property type="entry name" value="Tli4_N"/>
    <property type="match status" value="1"/>
</dbReference>
<gene>
    <name evidence="3" type="ORF">LPB04_19165</name>
</gene>
<evidence type="ECO:0000259" key="2">
    <source>
        <dbReference type="Pfam" id="PF18443"/>
    </source>
</evidence>
<dbReference type="Proteomes" id="UP000593875">
    <property type="component" value="Chromosome"/>
</dbReference>
<evidence type="ECO:0000313" key="4">
    <source>
        <dbReference type="Proteomes" id="UP000593875"/>
    </source>
</evidence>
<dbReference type="RefSeq" id="WP_193686075.1">
    <property type="nucleotide sequence ID" value="NZ_CP062941.1"/>
</dbReference>
<proteinExistence type="predicted"/>